<evidence type="ECO:0000313" key="2">
    <source>
        <dbReference type="Proteomes" id="UP000006461"/>
    </source>
</evidence>
<reference evidence="1 2" key="1">
    <citation type="journal article" date="2012" name="J. Bacteriol.">
        <title>Genome Sequence of Radiation-Resistant Modestobacter marinus Strain BC501, a Representative Actinobacterium That Thrives on Calcareous Stone Surfaces.</title>
        <authorList>
            <person name="Normand P."/>
            <person name="Gury J."/>
            <person name="Pujic P."/>
            <person name="Chouaia B."/>
            <person name="Crotti E."/>
            <person name="Brusetti L."/>
            <person name="Daffonchio D."/>
            <person name="Vacherie B."/>
            <person name="Barbe V."/>
            <person name="Medigue C."/>
            <person name="Calteau A."/>
            <person name="Ghodhbane-Gtari F."/>
            <person name="Essoussi I."/>
            <person name="Nouioui I."/>
            <person name="Abbassi-Ghozzi I."/>
            <person name="Gtari M."/>
        </authorList>
    </citation>
    <scope>NUCLEOTIDE SEQUENCE [LARGE SCALE GENOMIC DNA]</scope>
    <source>
        <strain evidence="2">BC 501</strain>
    </source>
</reference>
<dbReference type="eggNOG" id="COG4803">
    <property type="taxonomic scope" value="Bacteria"/>
</dbReference>
<dbReference type="STRING" id="477641.MODMU_1526"/>
<evidence type="ECO:0000313" key="1">
    <source>
        <dbReference type="EMBL" id="CCH86971.1"/>
    </source>
</evidence>
<dbReference type="InterPro" id="IPR009200">
    <property type="entry name" value="DUF1269_membrane"/>
</dbReference>
<dbReference type="KEGG" id="mmar:MODMU_1526"/>
<dbReference type="PATRIC" id="fig|477641.3.peg.1446"/>
<dbReference type="AlphaFoldDB" id="I4EUA8"/>
<dbReference type="OrthoDB" id="5244321at2"/>
<keyword evidence="2" id="KW-1185">Reference proteome</keyword>
<evidence type="ECO:0008006" key="3">
    <source>
        <dbReference type="Google" id="ProtNLM"/>
    </source>
</evidence>
<dbReference type="Pfam" id="PF06897">
    <property type="entry name" value="DUF1269"/>
    <property type="match status" value="1"/>
</dbReference>
<dbReference type="Proteomes" id="UP000006461">
    <property type="component" value="Chromosome"/>
</dbReference>
<name>I4EUA8_MODI5</name>
<sequence>MVWEFDSPAAAEDAIPTLQHRAGQELDEVCDAATVSWDPGGEKPKTRQLRDLTGAGALGGMSWGTPFGLILVVPLLGAALGAATGTVGGALTDVGIDDDVIQDVRQQVTPGSSALVVMASDAGQDEAHDASAEQHPPLLRTNLSTDQVDALRTVFAA</sequence>
<organism evidence="1 2">
    <name type="scientific">Modestobacter italicus (strain DSM 44449 / CECT 9708 / BC 501)</name>
    <dbReference type="NCBI Taxonomy" id="2732864"/>
    <lineage>
        <taxon>Bacteria</taxon>
        <taxon>Bacillati</taxon>
        <taxon>Actinomycetota</taxon>
        <taxon>Actinomycetes</taxon>
        <taxon>Geodermatophilales</taxon>
        <taxon>Geodermatophilaceae</taxon>
        <taxon>Modestobacter</taxon>
    </lineage>
</organism>
<accession>I4EUA8</accession>
<dbReference type="EMBL" id="FO203431">
    <property type="protein sequence ID" value="CCH86971.1"/>
    <property type="molecule type" value="Genomic_DNA"/>
</dbReference>
<proteinExistence type="predicted"/>
<gene>
    <name evidence="1" type="ordered locus">MODMU_1526</name>
</gene>
<dbReference type="HOGENOM" id="CLU_097445_0_0_11"/>
<protein>
    <recommendedName>
        <fullName evidence="3">DUF1269 domain-containing protein</fullName>
    </recommendedName>
</protein>